<dbReference type="CDD" id="cd04496">
    <property type="entry name" value="SSB_OBF"/>
    <property type="match status" value="1"/>
</dbReference>
<dbReference type="PANTHER" id="PTHR10302:SF0">
    <property type="entry name" value="SINGLE-STRANDED DNA-BINDING PROTEIN, MITOCHONDRIAL"/>
    <property type="match status" value="1"/>
</dbReference>
<dbReference type="PIRSF" id="PIRSF002070">
    <property type="entry name" value="SSB"/>
    <property type="match status" value="1"/>
</dbReference>
<dbReference type="Pfam" id="PF00436">
    <property type="entry name" value="SSB"/>
    <property type="match status" value="1"/>
</dbReference>
<sequence length="134" mass="14685">MAINRVTIMGNLTRDAELRKKGDATSVLTFGLAINEKKKDSETGEYVDAPVFVDCALFGARAEALAPYLTKGKKVSVDGRLRYHSWMKNEEKRHALSVLVTDIEFADSKGVGKDTVSAKGQSAEPETYDADIPF</sequence>
<dbReference type="InterPro" id="IPR011344">
    <property type="entry name" value="ssDNA-bd"/>
</dbReference>
<evidence type="ECO:0000313" key="6">
    <source>
        <dbReference type="Proteomes" id="UP000554488"/>
    </source>
</evidence>
<dbReference type="InterPro" id="IPR012340">
    <property type="entry name" value="NA-bd_OB-fold"/>
</dbReference>
<keyword evidence="1 2" id="KW-0238">DNA-binding</keyword>
<evidence type="ECO:0000256" key="1">
    <source>
        <dbReference type="ARBA" id="ARBA00023125"/>
    </source>
</evidence>
<reference evidence="5 6" key="2">
    <citation type="submission" date="2020-07" db="EMBL/GenBank/DDBJ databases">
        <title>Bacterial metabolism rescues the inhibition of intestinal drug absorption by food and drug additives.</title>
        <authorList>
            <person name="Zou L."/>
            <person name="Spanogiannopoulos P."/>
            <person name="Chien H.-C."/>
            <person name="Pieper L.M."/>
            <person name="Cai W."/>
            <person name="Khuri N."/>
            <person name="Pottel J."/>
            <person name="Vora B."/>
            <person name="Ni Z."/>
            <person name="Tsakalozou E."/>
            <person name="Zhang W."/>
            <person name="Shoichet B.K."/>
            <person name="Giacomini K.M."/>
            <person name="Turnbaugh P.J."/>
        </authorList>
    </citation>
    <scope>NUCLEOTIDE SEQUENCE [LARGE SCALE GENOMIC DNA]</scope>
    <source>
        <strain evidence="5 6">F22</strain>
    </source>
</reference>
<dbReference type="HAMAP" id="MF_00984">
    <property type="entry name" value="SSB"/>
    <property type="match status" value="1"/>
</dbReference>
<evidence type="ECO:0000313" key="5">
    <source>
        <dbReference type="EMBL" id="NUN86064.1"/>
    </source>
</evidence>
<gene>
    <name evidence="5" type="ORF">HUU93_05495</name>
</gene>
<comment type="caution">
    <text evidence="5">The sequence shown here is derived from an EMBL/GenBank/DDBJ whole genome shotgun (WGS) entry which is preliminary data.</text>
</comment>
<dbReference type="Proteomes" id="UP000554488">
    <property type="component" value="Unassembled WGS sequence"/>
</dbReference>
<comment type="subunit">
    <text evidence="2">Homotetramer.</text>
</comment>
<dbReference type="GO" id="GO:0009295">
    <property type="term" value="C:nucleoid"/>
    <property type="evidence" value="ECO:0007669"/>
    <property type="project" value="TreeGrafter"/>
</dbReference>
<name>A0A849XSN6_9FIRM</name>
<dbReference type="EMBL" id="JABWDC010000014">
    <property type="protein sequence ID" value="NUN86064.1"/>
    <property type="molecule type" value="Genomic_DNA"/>
</dbReference>
<dbReference type="PANTHER" id="PTHR10302">
    <property type="entry name" value="SINGLE-STRANDED DNA-BINDING PROTEIN"/>
    <property type="match status" value="1"/>
</dbReference>
<accession>A0A849XSN6</accession>
<dbReference type="RefSeq" id="WP_173686768.1">
    <property type="nucleotide sequence ID" value="NZ_JAAILK010000012.1"/>
</dbReference>
<dbReference type="AlphaFoldDB" id="A0A849XSN6"/>
<evidence type="ECO:0000256" key="2">
    <source>
        <dbReference type="HAMAP-Rule" id="MF_00984"/>
    </source>
</evidence>
<feature type="region of interest" description="Disordered" evidence="4">
    <location>
        <begin position="113"/>
        <end position="134"/>
    </location>
</feature>
<proteinExistence type="inferred from homology"/>
<evidence type="ECO:0000256" key="3">
    <source>
        <dbReference type="PIRNR" id="PIRNR002070"/>
    </source>
</evidence>
<dbReference type="SUPFAM" id="SSF50249">
    <property type="entry name" value="Nucleic acid-binding proteins"/>
    <property type="match status" value="1"/>
</dbReference>
<reference evidence="5 6" key="1">
    <citation type="submission" date="2020-04" db="EMBL/GenBank/DDBJ databases">
        <authorList>
            <person name="Pieper L."/>
        </authorList>
    </citation>
    <scope>NUCLEOTIDE SEQUENCE [LARGE SCALE GENOMIC DNA]</scope>
    <source>
        <strain evidence="5 6">F22</strain>
    </source>
</reference>
<dbReference type="InterPro" id="IPR000424">
    <property type="entry name" value="Primosome_PriB/ssb"/>
</dbReference>
<comment type="caution">
    <text evidence="2">Lacks conserved residue(s) required for the propagation of feature annotation.</text>
</comment>
<dbReference type="GO" id="GO:0003697">
    <property type="term" value="F:single-stranded DNA binding"/>
    <property type="evidence" value="ECO:0007669"/>
    <property type="project" value="UniProtKB-UniRule"/>
</dbReference>
<evidence type="ECO:0000256" key="4">
    <source>
        <dbReference type="SAM" id="MobiDB-lite"/>
    </source>
</evidence>
<dbReference type="GO" id="GO:0006260">
    <property type="term" value="P:DNA replication"/>
    <property type="evidence" value="ECO:0007669"/>
    <property type="project" value="InterPro"/>
</dbReference>
<dbReference type="PROSITE" id="PS50935">
    <property type="entry name" value="SSB"/>
    <property type="match status" value="1"/>
</dbReference>
<protein>
    <recommendedName>
        <fullName evidence="2 3">Single-stranded DNA-binding protein</fullName>
        <shortName evidence="2">SSB</shortName>
    </recommendedName>
</protein>
<dbReference type="Gene3D" id="2.40.50.140">
    <property type="entry name" value="Nucleic acid-binding proteins"/>
    <property type="match status" value="1"/>
</dbReference>
<organism evidence="5 6">
    <name type="scientific">Coprococcus comes</name>
    <dbReference type="NCBI Taxonomy" id="410072"/>
    <lineage>
        <taxon>Bacteria</taxon>
        <taxon>Bacillati</taxon>
        <taxon>Bacillota</taxon>
        <taxon>Clostridia</taxon>
        <taxon>Lachnospirales</taxon>
        <taxon>Lachnospiraceae</taxon>
        <taxon>Coprococcus</taxon>
    </lineage>
</organism>
<dbReference type="NCBIfam" id="TIGR00621">
    <property type="entry name" value="ssb"/>
    <property type="match status" value="1"/>
</dbReference>